<comment type="caution">
    <text evidence="10">The sequence shown here is derived from an EMBL/GenBank/DDBJ whole genome shotgun (WGS) entry which is preliminary data.</text>
</comment>
<comment type="similarity">
    <text evidence="7">Belongs to the ThrE exporter (TC 2.A.79) family.</text>
</comment>
<dbReference type="PANTHER" id="PTHR34390">
    <property type="entry name" value="UPF0442 PROTEIN YJJB-RELATED"/>
    <property type="match status" value="1"/>
</dbReference>
<dbReference type="Pfam" id="PF12821">
    <property type="entry name" value="ThrE_2"/>
    <property type="match status" value="1"/>
</dbReference>
<dbReference type="InterPro" id="IPR050539">
    <property type="entry name" value="ThrE_Dicarb/AminoAcid_Exp"/>
</dbReference>
<evidence type="ECO:0000256" key="2">
    <source>
        <dbReference type="ARBA" id="ARBA00022475"/>
    </source>
</evidence>
<comment type="subcellular location">
    <subcellularLocation>
        <location evidence="1">Cell membrane</location>
        <topology evidence="1">Multi-pass membrane protein</topology>
    </subcellularLocation>
</comment>
<proteinExistence type="inferred from homology"/>
<evidence type="ECO:0000256" key="3">
    <source>
        <dbReference type="ARBA" id="ARBA00022519"/>
    </source>
</evidence>
<evidence type="ECO:0000256" key="1">
    <source>
        <dbReference type="ARBA" id="ARBA00004651"/>
    </source>
</evidence>
<sequence>MAIILELIAAFILVITFGSVFQAPKKSLFLLGVTGALCWGSFIMAKYFTDNLVIASFLASIVVGICGEVFARIMKLPVTVFVIAGIIPLVPGVPAYDTMLFLIQGEYIQGVEKGITTLMIAAAIAFAIAIVSAGARYYKEIKAHQS</sequence>
<dbReference type="RefSeq" id="WP_134116601.1">
    <property type="nucleotide sequence ID" value="NZ_SOEG01000012.1"/>
</dbReference>
<dbReference type="Proteomes" id="UP000295832">
    <property type="component" value="Unassembled WGS sequence"/>
</dbReference>
<reference evidence="10 11" key="1">
    <citation type="submission" date="2019-03" db="EMBL/GenBank/DDBJ databases">
        <title>Subsurface microbial communities from deep shales in Ohio and West Virginia, USA.</title>
        <authorList>
            <person name="Wrighton K."/>
        </authorList>
    </citation>
    <scope>NUCLEOTIDE SEQUENCE [LARGE SCALE GENOMIC DNA]</scope>
    <source>
        <strain evidence="10 11">MSL 6dP</strain>
    </source>
</reference>
<organism evidence="10 11">
    <name type="scientific">Orenia marismortui</name>
    <dbReference type="NCBI Taxonomy" id="46469"/>
    <lineage>
        <taxon>Bacteria</taxon>
        <taxon>Bacillati</taxon>
        <taxon>Bacillota</taxon>
        <taxon>Clostridia</taxon>
        <taxon>Halanaerobiales</taxon>
        <taxon>Halobacteroidaceae</taxon>
        <taxon>Orenia</taxon>
    </lineage>
</organism>
<accession>A0A4R8H955</accession>
<evidence type="ECO:0000256" key="5">
    <source>
        <dbReference type="ARBA" id="ARBA00022989"/>
    </source>
</evidence>
<evidence type="ECO:0000256" key="6">
    <source>
        <dbReference type="ARBA" id="ARBA00023136"/>
    </source>
</evidence>
<evidence type="ECO:0000313" key="11">
    <source>
        <dbReference type="Proteomes" id="UP000295832"/>
    </source>
</evidence>
<evidence type="ECO:0000256" key="4">
    <source>
        <dbReference type="ARBA" id="ARBA00022692"/>
    </source>
</evidence>
<dbReference type="PANTHER" id="PTHR34390:SF1">
    <property type="entry name" value="SUCCINATE TRANSPORTER SUBUNIT YJJB-RELATED"/>
    <property type="match status" value="1"/>
</dbReference>
<feature type="transmembrane region" description="Helical" evidence="8">
    <location>
        <begin position="115"/>
        <end position="138"/>
    </location>
</feature>
<dbReference type="InterPro" id="IPR024528">
    <property type="entry name" value="ThrE_2"/>
</dbReference>
<feature type="transmembrane region" description="Helical" evidence="8">
    <location>
        <begin position="52"/>
        <end position="74"/>
    </location>
</feature>
<evidence type="ECO:0000313" key="10">
    <source>
        <dbReference type="EMBL" id="TDX51533.1"/>
    </source>
</evidence>
<dbReference type="GO" id="GO:0005886">
    <property type="term" value="C:plasma membrane"/>
    <property type="evidence" value="ECO:0007669"/>
    <property type="project" value="UniProtKB-SubCell"/>
</dbReference>
<keyword evidence="3" id="KW-0997">Cell inner membrane</keyword>
<evidence type="ECO:0000256" key="7">
    <source>
        <dbReference type="ARBA" id="ARBA00034125"/>
    </source>
</evidence>
<protein>
    <submittedName>
        <fullName evidence="10">Uncharacterized membrane protein YjjB (DUF3815 family)</fullName>
    </submittedName>
</protein>
<feature type="transmembrane region" description="Helical" evidence="8">
    <location>
        <begin position="80"/>
        <end position="103"/>
    </location>
</feature>
<keyword evidence="4 8" id="KW-0812">Transmembrane</keyword>
<keyword evidence="2" id="KW-1003">Cell membrane</keyword>
<dbReference type="AlphaFoldDB" id="A0A4R8H955"/>
<dbReference type="EMBL" id="SOEG01000012">
    <property type="protein sequence ID" value="TDX51533.1"/>
    <property type="molecule type" value="Genomic_DNA"/>
</dbReference>
<gene>
    <name evidence="10" type="ORF">C7959_11233</name>
</gene>
<keyword evidence="5 8" id="KW-1133">Transmembrane helix</keyword>
<feature type="transmembrane region" description="Helical" evidence="8">
    <location>
        <begin position="28"/>
        <end position="45"/>
    </location>
</feature>
<feature type="domain" description="Threonine/Serine exporter ThrE" evidence="9">
    <location>
        <begin position="7"/>
        <end position="132"/>
    </location>
</feature>
<dbReference type="GO" id="GO:0015744">
    <property type="term" value="P:succinate transport"/>
    <property type="evidence" value="ECO:0007669"/>
    <property type="project" value="TreeGrafter"/>
</dbReference>
<keyword evidence="6 8" id="KW-0472">Membrane</keyword>
<evidence type="ECO:0000259" key="9">
    <source>
        <dbReference type="Pfam" id="PF12821"/>
    </source>
</evidence>
<evidence type="ECO:0000256" key="8">
    <source>
        <dbReference type="SAM" id="Phobius"/>
    </source>
</evidence>
<keyword evidence="11" id="KW-1185">Reference proteome</keyword>
<name>A0A4R8H955_9FIRM</name>